<organism evidence="3 4">
    <name type="scientific">Propionispira arboris</name>
    <dbReference type="NCBI Taxonomy" id="84035"/>
    <lineage>
        <taxon>Bacteria</taxon>
        <taxon>Bacillati</taxon>
        <taxon>Bacillota</taxon>
        <taxon>Negativicutes</taxon>
        <taxon>Selenomonadales</taxon>
        <taxon>Selenomonadaceae</taxon>
        <taxon>Propionispira</taxon>
    </lineage>
</organism>
<feature type="domain" description="CsbD-like" evidence="2">
    <location>
        <begin position="4"/>
        <end position="55"/>
    </location>
</feature>
<dbReference type="InterPro" id="IPR026042">
    <property type="entry name" value="YjbJ"/>
</dbReference>
<proteinExistence type="inferred from homology"/>
<comment type="similarity">
    <text evidence="1">Belongs to the UPF0337 (CsbD) family.</text>
</comment>
<dbReference type="InterPro" id="IPR050423">
    <property type="entry name" value="UPF0337_stress_rsp"/>
</dbReference>
<evidence type="ECO:0000259" key="2">
    <source>
        <dbReference type="Pfam" id="PF05532"/>
    </source>
</evidence>
<reference evidence="4" key="1">
    <citation type="submission" date="2016-10" db="EMBL/GenBank/DDBJ databases">
        <authorList>
            <person name="Varghese N."/>
            <person name="Submissions S."/>
        </authorList>
    </citation>
    <scope>NUCLEOTIDE SEQUENCE [LARGE SCALE GENOMIC DNA]</scope>
    <source>
        <strain evidence="4">DSM 2179</strain>
    </source>
</reference>
<protein>
    <submittedName>
        <fullName evidence="3">Uncharacterized conserved protein YjbJ, UPF0337 family</fullName>
    </submittedName>
</protein>
<dbReference type="InterPro" id="IPR036629">
    <property type="entry name" value="YjbJ_sf"/>
</dbReference>
<dbReference type="PANTHER" id="PTHR34977:SF1">
    <property type="entry name" value="UPF0337 PROTEIN YJBJ"/>
    <property type="match status" value="1"/>
</dbReference>
<dbReference type="Proteomes" id="UP000199662">
    <property type="component" value="Unassembled WGS sequence"/>
</dbReference>
<dbReference type="RefSeq" id="WP_091832326.1">
    <property type="nucleotide sequence ID" value="NZ_FNZK01000012.1"/>
</dbReference>
<evidence type="ECO:0000256" key="1">
    <source>
        <dbReference type="ARBA" id="ARBA00009129"/>
    </source>
</evidence>
<evidence type="ECO:0000313" key="3">
    <source>
        <dbReference type="EMBL" id="SEJ64494.1"/>
    </source>
</evidence>
<keyword evidence="4" id="KW-1185">Reference proteome</keyword>
<sequence>MNEDILKGKWMEIKGSVKEQWGKLTDDDLVEVEGIKEKLEGLLQVKYGYSKDKAQQECSKFINNYKKNNP</sequence>
<accession>A0A1H7AIU4</accession>
<dbReference type="Gene3D" id="1.10.1470.10">
    <property type="entry name" value="YjbJ"/>
    <property type="match status" value="1"/>
</dbReference>
<name>A0A1H7AIU4_9FIRM</name>
<dbReference type="PANTHER" id="PTHR34977">
    <property type="entry name" value="UPF0337 PROTEIN YJBJ"/>
    <property type="match status" value="1"/>
</dbReference>
<dbReference type="Pfam" id="PF05532">
    <property type="entry name" value="CsbD"/>
    <property type="match status" value="1"/>
</dbReference>
<gene>
    <name evidence="3" type="ORF">SAMN05660742_112124</name>
</gene>
<evidence type="ECO:0000313" key="4">
    <source>
        <dbReference type="Proteomes" id="UP000199662"/>
    </source>
</evidence>
<dbReference type="InterPro" id="IPR008462">
    <property type="entry name" value="CsbD"/>
</dbReference>
<dbReference type="STRING" id="84035.SAMN05660742_112124"/>
<dbReference type="SUPFAM" id="SSF69047">
    <property type="entry name" value="Hypothetical protein YjbJ"/>
    <property type="match status" value="1"/>
</dbReference>
<dbReference type="AlphaFoldDB" id="A0A1H7AIU4"/>
<dbReference type="EMBL" id="FNZK01000012">
    <property type="protein sequence ID" value="SEJ64494.1"/>
    <property type="molecule type" value="Genomic_DNA"/>
</dbReference>
<dbReference type="PIRSF" id="PIRSF039008">
    <property type="entry name" value="YjbJ"/>
    <property type="match status" value="1"/>
</dbReference>